<dbReference type="GO" id="GO:0043204">
    <property type="term" value="C:perikaryon"/>
    <property type="evidence" value="ECO:0007669"/>
    <property type="project" value="TreeGrafter"/>
</dbReference>
<reference evidence="8" key="1">
    <citation type="submission" date="2021-04" db="EMBL/GenBank/DDBJ databases">
        <authorList>
            <consortium name="Molecular Ecology Group"/>
        </authorList>
    </citation>
    <scope>NUCLEOTIDE SEQUENCE</scope>
</reference>
<dbReference type="Pfam" id="PF00351">
    <property type="entry name" value="Biopterin_H"/>
    <property type="match status" value="1"/>
</dbReference>
<keyword evidence="4" id="KW-0560">Oxidoreductase</keyword>
<evidence type="ECO:0000313" key="8">
    <source>
        <dbReference type="EMBL" id="CAG5121627.1"/>
    </source>
</evidence>
<dbReference type="InterPro" id="IPR036951">
    <property type="entry name" value="ArAA_hydroxylase_sf"/>
</dbReference>
<evidence type="ECO:0000313" key="9">
    <source>
        <dbReference type="Proteomes" id="UP000678393"/>
    </source>
</evidence>
<evidence type="ECO:0000256" key="4">
    <source>
        <dbReference type="ARBA" id="ARBA00023002"/>
    </source>
</evidence>
<sequence length="282" mass="32911">MNAKSDITETAKRRLAFQKTFSQEHGGWRKKSLIADAKFETAANKEFKKQERRLSKADSFGDVEGFAPGLLPDDFPDEFSAFNLLVTLKEGTISLAKVIRLFENGQVFITHIESRKCLSVPQQYQLFLQIVCTHDTFCHLTNTVKQNPLVCDVKLLEEKEPERKDVWFPRHISELDACTHLITRYEPDLDYTHPGFADKNYRLRRKEIADIAFEYRYGNAIPRVQYTEEENATWRHVYRRLKKLFPTHACKEHISVFNTLEQEGGYCEDKIPQLEDVSNFLK</sequence>
<keyword evidence="3" id="KW-0479">Metal-binding</keyword>
<dbReference type="GO" id="GO:0030424">
    <property type="term" value="C:axon"/>
    <property type="evidence" value="ECO:0007669"/>
    <property type="project" value="TreeGrafter"/>
</dbReference>
<dbReference type="GO" id="GO:0005737">
    <property type="term" value="C:cytoplasm"/>
    <property type="evidence" value="ECO:0007669"/>
    <property type="project" value="TreeGrafter"/>
</dbReference>
<dbReference type="GO" id="GO:0005506">
    <property type="term" value="F:iron ion binding"/>
    <property type="evidence" value="ECO:0007669"/>
    <property type="project" value="InterPro"/>
</dbReference>
<dbReference type="AlphaFoldDB" id="A0A8S3YWP9"/>
<dbReference type="PANTHER" id="PTHR11473:SF15">
    <property type="entry name" value="TYROSINE 3-MONOOXYGENASE"/>
    <property type="match status" value="1"/>
</dbReference>
<proteinExistence type="inferred from homology"/>
<keyword evidence="6" id="KW-0503">Monooxygenase</keyword>
<gene>
    <name evidence="8" type="ORF">CUNI_LOCUS7185</name>
</gene>
<dbReference type="SUPFAM" id="SSF55021">
    <property type="entry name" value="ACT-like"/>
    <property type="match status" value="1"/>
</dbReference>
<keyword evidence="5" id="KW-0408">Iron</keyword>
<comment type="cofactor">
    <cofactor evidence="1">
        <name>Fe(2+)</name>
        <dbReference type="ChEBI" id="CHEBI:29033"/>
    </cofactor>
</comment>
<organism evidence="8 9">
    <name type="scientific">Candidula unifasciata</name>
    <dbReference type="NCBI Taxonomy" id="100452"/>
    <lineage>
        <taxon>Eukaryota</taxon>
        <taxon>Metazoa</taxon>
        <taxon>Spiralia</taxon>
        <taxon>Lophotrochozoa</taxon>
        <taxon>Mollusca</taxon>
        <taxon>Gastropoda</taxon>
        <taxon>Heterobranchia</taxon>
        <taxon>Euthyneura</taxon>
        <taxon>Panpulmonata</taxon>
        <taxon>Eupulmonata</taxon>
        <taxon>Stylommatophora</taxon>
        <taxon>Helicina</taxon>
        <taxon>Helicoidea</taxon>
        <taxon>Geomitridae</taxon>
        <taxon>Candidula</taxon>
    </lineage>
</organism>
<dbReference type="OrthoDB" id="983542at2759"/>
<keyword evidence="9" id="KW-1185">Reference proteome</keyword>
<evidence type="ECO:0000256" key="2">
    <source>
        <dbReference type="ARBA" id="ARBA00009712"/>
    </source>
</evidence>
<dbReference type="InterPro" id="IPR036329">
    <property type="entry name" value="Aro-AA_hydroxylase_C_sf"/>
</dbReference>
<dbReference type="InterPro" id="IPR045865">
    <property type="entry name" value="ACT-like_dom_sf"/>
</dbReference>
<name>A0A8S3YWP9_9EUPU</name>
<dbReference type="GO" id="GO:0009072">
    <property type="term" value="P:aromatic amino acid metabolic process"/>
    <property type="evidence" value="ECO:0007669"/>
    <property type="project" value="InterPro"/>
</dbReference>
<dbReference type="Gene3D" id="1.10.800.10">
    <property type="entry name" value="Aromatic amino acid hydroxylase"/>
    <property type="match status" value="1"/>
</dbReference>
<accession>A0A8S3YWP9</accession>
<feature type="domain" description="Biopterin-dependent aromatic amino acid hydroxylase family profile" evidence="7">
    <location>
        <begin position="153"/>
        <end position="282"/>
    </location>
</feature>
<evidence type="ECO:0000259" key="7">
    <source>
        <dbReference type="PROSITE" id="PS51410"/>
    </source>
</evidence>
<evidence type="ECO:0000256" key="1">
    <source>
        <dbReference type="ARBA" id="ARBA00001954"/>
    </source>
</evidence>
<dbReference type="InterPro" id="IPR001273">
    <property type="entry name" value="ArAA_hydroxylase"/>
</dbReference>
<evidence type="ECO:0000256" key="3">
    <source>
        <dbReference type="ARBA" id="ARBA00022723"/>
    </source>
</evidence>
<dbReference type="InterPro" id="IPR019774">
    <property type="entry name" value="Aromatic-AA_hydroxylase_C"/>
</dbReference>
<dbReference type="PANTHER" id="PTHR11473">
    <property type="entry name" value="AROMATIC AMINO ACID HYDROXYLASE"/>
    <property type="match status" value="1"/>
</dbReference>
<dbReference type="Proteomes" id="UP000678393">
    <property type="component" value="Unassembled WGS sequence"/>
</dbReference>
<dbReference type="GO" id="GO:0004511">
    <property type="term" value="F:tyrosine 3-monooxygenase activity"/>
    <property type="evidence" value="ECO:0007669"/>
    <property type="project" value="TreeGrafter"/>
</dbReference>
<feature type="non-terminal residue" evidence="8">
    <location>
        <position position="1"/>
    </location>
</feature>
<evidence type="ECO:0000256" key="5">
    <source>
        <dbReference type="ARBA" id="ARBA00023004"/>
    </source>
</evidence>
<comment type="similarity">
    <text evidence="2">Belongs to the biopterin-dependent aromatic amino acid hydroxylase family.</text>
</comment>
<protein>
    <recommendedName>
        <fullName evidence="7">Biopterin-dependent aromatic amino acid hydroxylase family profile domain-containing protein</fullName>
    </recommendedName>
</protein>
<evidence type="ECO:0000256" key="6">
    <source>
        <dbReference type="ARBA" id="ARBA00023033"/>
    </source>
</evidence>
<dbReference type="SUPFAM" id="SSF56534">
    <property type="entry name" value="Aromatic aminoacid monoxygenases, catalytic and oligomerization domains"/>
    <property type="match status" value="1"/>
</dbReference>
<comment type="caution">
    <text evidence="8">The sequence shown here is derived from an EMBL/GenBank/DDBJ whole genome shotgun (WGS) entry which is preliminary data.</text>
</comment>
<dbReference type="EMBL" id="CAJHNH020001125">
    <property type="protein sequence ID" value="CAG5121627.1"/>
    <property type="molecule type" value="Genomic_DNA"/>
</dbReference>
<dbReference type="PROSITE" id="PS51410">
    <property type="entry name" value="BH4_AAA_HYDROXYL_2"/>
    <property type="match status" value="1"/>
</dbReference>